<keyword evidence="3" id="KW-1003">Cell membrane</keyword>
<keyword evidence="4" id="KW-1133">Transmembrane helix</keyword>
<evidence type="ECO:0000313" key="5">
    <source>
        <dbReference type="EMBL" id="SIR69263.1"/>
    </source>
</evidence>
<evidence type="ECO:0000256" key="3">
    <source>
        <dbReference type="ARBA" id="ARBA00022475"/>
    </source>
</evidence>
<proteinExistence type="predicted"/>
<evidence type="ECO:0000256" key="2">
    <source>
        <dbReference type="ARBA" id="ARBA00022448"/>
    </source>
</evidence>
<dbReference type="GO" id="GO:0005886">
    <property type="term" value="C:plasma membrane"/>
    <property type="evidence" value="ECO:0007669"/>
    <property type="project" value="UniProtKB-SubCell"/>
</dbReference>
<dbReference type="InterPro" id="IPR036259">
    <property type="entry name" value="MFS_trans_sf"/>
</dbReference>
<dbReference type="AlphaFoldDB" id="A0A1N7D096"/>
<protein>
    <recommendedName>
        <fullName evidence="7">Major facilitator superfamily (MFS) profile domain-containing protein</fullName>
    </recommendedName>
</protein>
<dbReference type="STRING" id="58117.SAMN05421833_11339"/>
<feature type="transmembrane region" description="Helical" evidence="4">
    <location>
        <begin position="20"/>
        <end position="40"/>
    </location>
</feature>
<dbReference type="Gene3D" id="1.20.1250.20">
    <property type="entry name" value="MFS general substrate transporter like domains"/>
    <property type="match status" value="1"/>
</dbReference>
<keyword evidence="4" id="KW-0812">Transmembrane</keyword>
<gene>
    <name evidence="5" type="ORF">SAMN05421833_11339</name>
</gene>
<evidence type="ECO:0000256" key="4">
    <source>
        <dbReference type="SAM" id="Phobius"/>
    </source>
</evidence>
<dbReference type="PANTHER" id="PTHR43045:SF2">
    <property type="entry name" value="INNER MEMBRANE METABOLITE TRANSPORT PROTEIN YHJE"/>
    <property type="match status" value="1"/>
</dbReference>
<keyword evidence="2" id="KW-0813">Transport</keyword>
<comment type="subcellular location">
    <subcellularLocation>
        <location evidence="1">Cell membrane</location>
        <topology evidence="1">Multi-pass membrane protein</topology>
    </subcellularLocation>
</comment>
<evidence type="ECO:0000256" key="1">
    <source>
        <dbReference type="ARBA" id="ARBA00004651"/>
    </source>
</evidence>
<reference evidence="6" key="1">
    <citation type="submission" date="2017-01" db="EMBL/GenBank/DDBJ databases">
        <authorList>
            <person name="Varghese N."/>
            <person name="Submissions S."/>
        </authorList>
    </citation>
    <scope>NUCLEOTIDE SEQUENCE [LARGE SCALE GENOMIC DNA]</scope>
    <source>
        <strain evidence="6">ATCC 12950</strain>
    </source>
</reference>
<sequence>MFGKLFFPEASPTAGVMASFATFWVGFLARPLGGVVFGHLGDRIGRKGTLITTLLLMGGATTPCCPRTRPSAWPRPRCWPC</sequence>
<accession>A0A1N7D096</accession>
<evidence type="ECO:0008006" key="7">
    <source>
        <dbReference type="Google" id="ProtNLM"/>
    </source>
</evidence>
<keyword evidence="6" id="KW-1185">Reference proteome</keyword>
<evidence type="ECO:0000313" key="6">
    <source>
        <dbReference type="Proteomes" id="UP000186096"/>
    </source>
</evidence>
<dbReference type="Proteomes" id="UP000186096">
    <property type="component" value="Unassembled WGS sequence"/>
</dbReference>
<dbReference type="RefSeq" id="WP_076436454.1">
    <property type="nucleotide sequence ID" value="NZ_FTNI01000013.1"/>
</dbReference>
<keyword evidence="4" id="KW-0472">Membrane</keyword>
<name>A0A1N7D096_9ACTN</name>
<dbReference type="EMBL" id="FTNI01000013">
    <property type="protein sequence ID" value="SIR69263.1"/>
    <property type="molecule type" value="Genomic_DNA"/>
</dbReference>
<organism evidence="5 6">
    <name type="scientific">Microbispora rosea</name>
    <dbReference type="NCBI Taxonomy" id="58117"/>
    <lineage>
        <taxon>Bacteria</taxon>
        <taxon>Bacillati</taxon>
        <taxon>Actinomycetota</taxon>
        <taxon>Actinomycetes</taxon>
        <taxon>Streptosporangiales</taxon>
        <taxon>Streptosporangiaceae</taxon>
        <taxon>Microbispora</taxon>
    </lineage>
</organism>
<dbReference type="PANTHER" id="PTHR43045">
    <property type="entry name" value="SHIKIMATE TRANSPORTER"/>
    <property type="match status" value="1"/>
</dbReference>
<dbReference type="SUPFAM" id="SSF103473">
    <property type="entry name" value="MFS general substrate transporter"/>
    <property type="match status" value="1"/>
</dbReference>